<reference evidence="11 12" key="2">
    <citation type="submission" date="2021-10" db="EMBL/GenBank/DDBJ databases">
        <authorList>
            <person name="Piombo E."/>
        </authorList>
    </citation>
    <scope>NUCLEOTIDE SEQUENCE [LARGE SCALE GENOMIC DNA]</scope>
</reference>
<keyword evidence="12" id="KW-1185">Reference proteome</keyword>
<reference evidence="12" key="1">
    <citation type="submission" date="2019-06" db="EMBL/GenBank/DDBJ databases">
        <authorList>
            <person name="Broberg M."/>
        </authorList>
    </citation>
    <scope>NUCLEOTIDE SEQUENCE [LARGE SCALE GENOMIC DNA]</scope>
</reference>
<feature type="region of interest" description="Disordered" evidence="9">
    <location>
        <begin position="24"/>
        <end position="82"/>
    </location>
</feature>
<name>A0A9P0EGV8_9HYPO</name>
<feature type="transmembrane region" description="Helical" evidence="10">
    <location>
        <begin position="118"/>
        <end position="139"/>
    </location>
</feature>
<evidence type="ECO:0000313" key="12">
    <source>
        <dbReference type="Proteomes" id="UP000775872"/>
    </source>
</evidence>
<keyword evidence="5" id="KW-0571">Peptide transport</keyword>
<dbReference type="InterPro" id="IPR004813">
    <property type="entry name" value="OPT"/>
</dbReference>
<evidence type="ECO:0000313" key="11">
    <source>
        <dbReference type="EMBL" id="CAH0048654.1"/>
    </source>
</evidence>
<keyword evidence="7 10" id="KW-1133">Transmembrane helix</keyword>
<evidence type="ECO:0000256" key="8">
    <source>
        <dbReference type="ARBA" id="ARBA00023136"/>
    </source>
</evidence>
<feature type="transmembrane region" description="Helical" evidence="10">
    <location>
        <begin position="188"/>
        <end position="207"/>
    </location>
</feature>
<feature type="transmembrane region" description="Helical" evidence="10">
    <location>
        <begin position="582"/>
        <end position="610"/>
    </location>
</feature>
<evidence type="ECO:0000256" key="5">
    <source>
        <dbReference type="ARBA" id="ARBA00022856"/>
    </source>
</evidence>
<feature type="region of interest" description="Disordered" evidence="9">
    <location>
        <begin position="150"/>
        <end position="170"/>
    </location>
</feature>
<dbReference type="Proteomes" id="UP000775872">
    <property type="component" value="Unassembled WGS sequence"/>
</dbReference>
<evidence type="ECO:0000256" key="3">
    <source>
        <dbReference type="ARBA" id="ARBA00022448"/>
    </source>
</evidence>
<feature type="transmembrane region" description="Helical" evidence="10">
    <location>
        <begin position="552"/>
        <end position="575"/>
    </location>
</feature>
<comment type="caution">
    <text evidence="11">The sequence shown here is derived from an EMBL/GenBank/DDBJ whole genome shotgun (WGS) entry which is preliminary data.</text>
</comment>
<sequence length="845" mass="94820">MSEDLEGSMLVSGLEGRFSMAEAPLTGGMVGDGKRKDASEDGVPLLSGDEEHEGTASLDDDDDSVENSPHDAVRASVPPTDDTTLSINTPRMWCLSVLFSILGSSTNLFFSLRYPSVAITPVIALLLVHPLGHTWDLLFKRSHDPAEEFVDGSQVSSAVDEEPPNGKSTRSWRQWLAQGRWNEKEHTCVYVSSNVAFGFAFATDVIIEQTRFYHQEAPILYQLLLTISTQILGYGFAGLTRRFLVRPSGMIWPGTLMSAAMFGTLHKQDNKPANGWKISRWNFFYAVFFGSFIFYFLPGLLMPALSYFNIFTWFAPKSVVAANFFGVTSGLGLMPLTFDWAQITYIGSPLLVPFWAAVNVIGGMVVVMWMIAPIMYYANVLYTSYMPILSTAVFDNTGKVYNVTHILTSDFVFDKEAYKQYSRVFLPVTYMLSYGVQFAGLAALLTHTACWHGHDIWTTWKKALEEAREDGRPVYQRVPDTPQDNGLFANEDYARLSRSTSNVDGLLSHEDVHCRLMKRYKDVPMSWYLVTFLSMTAIGIFVVEYYPIHLPWYGLLLSLVIGAIFFIPNGIIMAVTNQHSSIYLICQLICGAVFPGRPIANMVFVTYGYISSAQGIKFASDLKLGHYMKIPPRIMFTVQVVATLVSSITQIGVLNWMFVNIKGLCTPDALNGFTCPIARVHFNGSILWGVVGVNEFFGPGAMYRALVWCFPLGAFLPIPLWLYSRHRKNSIIRKVNLPVIFGAMSWIPPATGLNFSVWALVCYIFNYHIKRRASAWWAKYTMTLSAALDSGLAFGIVVVFFGFIYPGLMQNFHWWGTEVYKQGCDWQACPWKTLPEGQRFGPDAW</sequence>
<keyword evidence="4 10" id="KW-0812">Transmembrane</keyword>
<feature type="transmembrane region" description="Helical" evidence="10">
    <location>
        <begin position="743"/>
        <end position="765"/>
    </location>
</feature>
<comment type="similarity">
    <text evidence="2">Belongs to the oligopeptide OPT transporter family.</text>
</comment>
<feature type="transmembrane region" description="Helical" evidence="10">
    <location>
        <begin position="350"/>
        <end position="378"/>
    </location>
</feature>
<feature type="transmembrane region" description="Helical" evidence="10">
    <location>
        <begin position="244"/>
        <end position="263"/>
    </location>
</feature>
<dbReference type="Pfam" id="PF03169">
    <property type="entry name" value="OPT"/>
    <property type="match status" value="1"/>
</dbReference>
<feature type="transmembrane region" description="Helical" evidence="10">
    <location>
        <begin position="283"/>
        <end position="308"/>
    </location>
</feature>
<dbReference type="GO" id="GO:0016020">
    <property type="term" value="C:membrane"/>
    <property type="evidence" value="ECO:0007669"/>
    <property type="project" value="UniProtKB-SubCell"/>
</dbReference>
<evidence type="ECO:0000256" key="1">
    <source>
        <dbReference type="ARBA" id="ARBA00004141"/>
    </source>
</evidence>
<evidence type="ECO:0000256" key="7">
    <source>
        <dbReference type="ARBA" id="ARBA00022989"/>
    </source>
</evidence>
<feature type="transmembrane region" description="Helical" evidence="10">
    <location>
        <begin position="320"/>
        <end position="338"/>
    </location>
</feature>
<keyword evidence="8 10" id="KW-0472">Membrane</keyword>
<feature type="transmembrane region" description="Helical" evidence="10">
    <location>
        <begin position="786"/>
        <end position="805"/>
    </location>
</feature>
<gene>
    <name evidence="11" type="ORF">CSOL1703_00000601</name>
</gene>
<evidence type="ECO:0000256" key="6">
    <source>
        <dbReference type="ARBA" id="ARBA00022927"/>
    </source>
</evidence>
<dbReference type="NCBIfam" id="TIGR00728">
    <property type="entry name" value="OPT_sfam"/>
    <property type="match status" value="1"/>
</dbReference>
<dbReference type="AlphaFoldDB" id="A0A9P0EGV8"/>
<proteinExistence type="inferred from homology"/>
<dbReference type="NCBIfam" id="TIGR00727">
    <property type="entry name" value="ISP4_OPT"/>
    <property type="match status" value="1"/>
</dbReference>
<evidence type="ECO:0008006" key="13">
    <source>
        <dbReference type="Google" id="ProtNLM"/>
    </source>
</evidence>
<feature type="transmembrane region" description="Helical" evidence="10">
    <location>
        <begin position="525"/>
        <end position="546"/>
    </location>
</feature>
<organism evidence="11 12">
    <name type="scientific">Clonostachys solani</name>
    <dbReference type="NCBI Taxonomy" id="160281"/>
    <lineage>
        <taxon>Eukaryota</taxon>
        <taxon>Fungi</taxon>
        <taxon>Dikarya</taxon>
        <taxon>Ascomycota</taxon>
        <taxon>Pezizomycotina</taxon>
        <taxon>Sordariomycetes</taxon>
        <taxon>Hypocreomycetidae</taxon>
        <taxon>Hypocreales</taxon>
        <taxon>Bionectriaceae</taxon>
        <taxon>Clonostachys</taxon>
    </lineage>
</organism>
<feature type="compositionally biased region" description="Acidic residues" evidence="9">
    <location>
        <begin position="48"/>
        <end position="65"/>
    </location>
</feature>
<accession>A0A9P0EGV8</accession>
<dbReference type="GO" id="GO:0035673">
    <property type="term" value="F:oligopeptide transmembrane transporter activity"/>
    <property type="evidence" value="ECO:0007669"/>
    <property type="project" value="InterPro"/>
</dbReference>
<evidence type="ECO:0000256" key="9">
    <source>
        <dbReference type="SAM" id="MobiDB-lite"/>
    </source>
</evidence>
<dbReference type="OrthoDB" id="9986677at2759"/>
<feature type="transmembrane region" description="Helical" evidence="10">
    <location>
        <begin position="219"/>
        <end position="237"/>
    </location>
</feature>
<evidence type="ECO:0000256" key="4">
    <source>
        <dbReference type="ARBA" id="ARBA00022692"/>
    </source>
</evidence>
<keyword evidence="3" id="KW-0813">Transport</keyword>
<evidence type="ECO:0000256" key="2">
    <source>
        <dbReference type="ARBA" id="ARBA00008807"/>
    </source>
</evidence>
<dbReference type="PANTHER" id="PTHR22601">
    <property type="entry name" value="ISP4 LIKE PROTEIN"/>
    <property type="match status" value="1"/>
</dbReference>
<protein>
    <recommendedName>
        <fullName evidence="13">Glutathione transporter 1</fullName>
    </recommendedName>
</protein>
<dbReference type="GO" id="GO:0015031">
    <property type="term" value="P:protein transport"/>
    <property type="evidence" value="ECO:0007669"/>
    <property type="project" value="UniProtKB-KW"/>
</dbReference>
<feature type="transmembrane region" description="Helical" evidence="10">
    <location>
        <begin position="705"/>
        <end position="723"/>
    </location>
</feature>
<dbReference type="InterPro" id="IPR004648">
    <property type="entry name" value="Oligpept_transpt"/>
</dbReference>
<keyword evidence="6" id="KW-0653">Protein transport</keyword>
<evidence type="ECO:0000256" key="10">
    <source>
        <dbReference type="SAM" id="Phobius"/>
    </source>
</evidence>
<comment type="subcellular location">
    <subcellularLocation>
        <location evidence="1">Membrane</location>
        <topology evidence="1">Multi-pass membrane protein</topology>
    </subcellularLocation>
</comment>
<feature type="transmembrane region" description="Helical" evidence="10">
    <location>
        <begin position="630"/>
        <end position="654"/>
    </location>
</feature>
<dbReference type="EMBL" id="CABFOC020000035">
    <property type="protein sequence ID" value="CAH0048654.1"/>
    <property type="molecule type" value="Genomic_DNA"/>
</dbReference>